<organism evidence="2 3">
    <name type="scientific">Meloidogyne hapla</name>
    <name type="common">Root-knot nematode worm</name>
    <dbReference type="NCBI Taxonomy" id="6305"/>
    <lineage>
        <taxon>Eukaryota</taxon>
        <taxon>Metazoa</taxon>
        <taxon>Ecdysozoa</taxon>
        <taxon>Nematoda</taxon>
        <taxon>Chromadorea</taxon>
        <taxon>Rhabditida</taxon>
        <taxon>Tylenchina</taxon>
        <taxon>Tylenchomorpha</taxon>
        <taxon>Tylenchoidea</taxon>
        <taxon>Meloidogynidae</taxon>
        <taxon>Meloidogyninae</taxon>
        <taxon>Meloidogyne</taxon>
    </lineage>
</organism>
<evidence type="ECO:0000313" key="2">
    <source>
        <dbReference type="Proteomes" id="UP000095281"/>
    </source>
</evidence>
<proteinExistence type="predicted"/>
<dbReference type="WBParaSite" id="MhA1_Contig88.frz3.gene31">
    <property type="protein sequence ID" value="MhA1_Contig88.frz3.gene31"/>
    <property type="gene ID" value="MhA1_Contig88.frz3.gene31"/>
</dbReference>
<evidence type="ECO:0000313" key="3">
    <source>
        <dbReference type="WBParaSite" id="MhA1_Contig88.frz3.gene31"/>
    </source>
</evidence>
<dbReference type="Proteomes" id="UP000095281">
    <property type="component" value="Unplaced"/>
</dbReference>
<evidence type="ECO:0000256" key="1">
    <source>
        <dbReference type="SAM" id="MobiDB-lite"/>
    </source>
</evidence>
<reference evidence="3" key="1">
    <citation type="submission" date="2016-11" db="UniProtKB">
        <authorList>
            <consortium name="WormBaseParasite"/>
        </authorList>
    </citation>
    <scope>IDENTIFICATION</scope>
</reference>
<feature type="compositionally biased region" description="Basic residues" evidence="1">
    <location>
        <begin position="258"/>
        <end position="269"/>
    </location>
</feature>
<accession>A0A1I8C1Q7</accession>
<protein>
    <submittedName>
        <fullName evidence="3">Uncharacterized protein</fullName>
    </submittedName>
</protein>
<keyword evidence="2" id="KW-1185">Reference proteome</keyword>
<feature type="region of interest" description="Disordered" evidence="1">
    <location>
        <begin position="247"/>
        <end position="269"/>
    </location>
</feature>
<feature type="compositionally biased region" description="Basic and acidic residues" evidence="1">
    <location>
        <begin position="247"/>
        <end position="257"/>
    </location>
</feature>
<sequence length="269" mass="32067">MFLKTSFFVQFFFHLISYSYPYIRPEQRIFIEKNENGVPNLDLIDIEFNKEHKAIKVVIKLNEPVMMTILPIFFDHIHFEPKDKKQKEYRSNGIKILSFQNALPCTIERFELFMATNKNNFFDNMVLEGSRIEEKQAISYLGICLKFYRKGKYFIRVIPEFKEESKKGFQFIRIIRNNKKEECVSIKTTDNSEILKILEFLMKGISIKIGETNLDYKDMEIVETGYNDEDENYAFFKPLFDENFKLNEENKENDKGKKTAKGKKRKNIN</sequence>
<name>A0A1I8C1Q7_MELHA</name>
<dbReference type="AlphaFoldDB" id="A0A1I8C1Q7"/>